<evidence type="ECO:0000313" key="2">
    <source>
        <dbReference type="EMBL" id="CAL1527114.1"/>
    </source>
</evidence>
<feature type="domain" description="C-type lectin" evidence="1">
    <location>
        <begin position="1"/>
        <end position="85"/>
    </location>
</feature>
<comment type="caution">
    <text evidence="2">The sequence shown here is derived from an EMBL/GenBank/DDBJ whole genome shotgun (WGS) entry which is preliminary data.</text>
</comment>
<dbReference type="InterPro" id="IPR001304">
    <property type="entry name" value="C-type_lectin-like"/>
</dbReference>
<sequence length="100" mass="11165">MVQTYRSPVGTLWIGLNDINKEDTFVWEDGSSLAYSNFATSEGTANNTQGVHTPHPNEDCVVIDIGARGKWRDYQCDLHTTSIIDVAELHSYLCQFKLSA</sequence>
<proteinExistence type="predicted"/>
<dbReference type="InterPro" id="IPR016186">
    <property type="entry name" value="C-type_lectin-like/link_sf"/>
</dbReference>
<dbReference type="Pfam" id="PF00059">
    <property type="entry name" value="Lectin_C"/>
    <property type="match status" value="1"/>
</dbReference>
<dbReference type="Proteomes" id="UP001497497">
    <property type="component" value="Unassembled WGS sequence"/>
</dbReference>
<evidence type="ECO:0000259" key="1">
    <source>
        <dbReference type="PROSITE" id="PS50041"/>
    </source>
</evidence>
<keyword evidence="3" id="KW-1185">Reference proteome</keyword>
<evidence type="ECO:0000313" key="3">
    <source>
        <dbReference type="Proteomes" id="UP001497497"/>
    </source>
</evidence>
<dbReference type="EMBL" id="CAXITT010000012">
    <property type="protein sequence ID" value="CAL1527114.1"/>
    <property type="molecule type" value="Genomic_DNA"/>
</dbReference>
<dbReference type="InterPro" id="IPR050111">
    <property type="entry name" value="C-type_lectin/snaclec_domain"/>
</dbReference>
<accession>A0AAV2H4G9</accession>
<reference evidence="2 3" key="1">
    <citation type="submission" date="2024-04" db="EMBL/GenBank/DDBJ databases">
        <authorList>
            <consortium name="Genoscope - CEA"/>
            <person name="William W."/>
        </authorList>
    </citation>
    <scope>NUCLEOTIDE SEQUENCE [LARGE SCALE GENOMIC DNA]</scope>
</reference>
<dbReference type="InterPro" id="IPR016187">
    <property type="entry name" value="CTDL_fold"/>
</dbReference>
<dbReference type="SUPFAM" id="SSF56436">
    <property type="entry name" value="C-type lectin-like"/>
    <property type="match status" value="1"/>
</dbReference>
<gene>
    <name evidence="2" type="ORF">GSLYS_00001291001</name>
</gene>
<dbReference type="AlphaFoldDB" id="A0AAV2H4G9"/>
<dbReference type="PANTHER" id="PTHR22803">
    <property type="entry name" value="MANNOSE, PHOSPHOLIPASE, LECTIN RECEPTOR RELATED"/>
    <property type="match status" value="1"/>
</dbReference>
<protein>
    <recommendedName>
        <fullName evidence="1">C-type lectin domain-containing protein</fullName>
    </recommendedName>
</protein>
<dbReference type="CDD" id="cd00037">
    <property type="entry name" value="CLECT"/>
    <property type="match status" value="1"/>
</dbReference>
<dbReference type="PROSITE" id="PS50041">
    <property type="entry name" value="C_TYPE_LECTIN_2"/>
    <property type="match status" value="1"/>
</dbReference>
<name>A0AAV2H4G9_LYMST</name>
<organism evidence="2 3">
    <name type="scientific">Lymnaea stagnalis</name>
    <name type="common">Great pond snail</name>
    <name type="synonym">Helix stagnalis</name>
    <dbReference type="NCBI Taxonomy" id="6523"/>
    <lineage>
        <taxon>Eukaryota</taxon>
        <taxon>Metazoa</taxon>
        <taxon>Spiralia</taxon>
        <taxon>Lophotrochozoa</taxon>
        <taxon>Mollusca</taxon>
        <taxon>Gastropoda</taxon>
        <taxon>Heterobranchia</taxon>
        <taxon>Euthyneura</taxon>
        <taxon>Panpulmonata</taxon>
        <taxon>Hygrophila</taxon>
        <taxon>Lymnaeoidea</taxon>
        <taxon>Lymnaeidae</taxon>
        <taxon>Lymnaea</taxon>
    </lineage>
</organism>
<dbReference type="Gene3D" id="3.10.100.10">
    <property type="entry name" value="Mannose-Binding Protein A, subunit A"/>
    <property type="match status" value="1"/>
</dbReference>